<evidence type="ECO:0000313" key="2">
    <source>
        <dbReference type="Proteomes" id="UP000727654"/>
    </source>
</evidence>
<protein>
    <submittedName>
        <fullName evidence="1">Uncharacterized protein</fullName>
    </submittedName>
</protein>
<sequence length="87" mass="9491">MLAALLTDAATLELGYQALIEVEKRDGMGGKLNELNQCHRIWLAECDRFVGALKETSAQTIVLEAVVPALDQIADRIAQLEKRVIAG</sequence>
<accession>A0ABN7Z9A0</accession>
<evidence type="ECO:0000313" key="1">
    <source>
        <dbReference type="EMBL" id="CAG9180597.1"/>
    </source>
</evidence>
<name>A0ABN7Z9A0_9BURK</name>
<gene>
    <name evidence="1" type="ORF">LMG23992_04282</name>
</gene>
<dbReference type="RefSeq" id="WP_224081754.1">
    <property type="nucleotide sequence ID" value="NZ_CAJZAI010000012.1"/>
</dbReference>
<dbReference type="Proteomes" id="UP000727654">
    <property type="component" value="Unassembled WGS sequence"/>
</dbReference>
<keyword evidence="2" id="KW-1185">Reference proteome</keyword>
<organism evidence="1 2">
    <name type="scientific">Cupriavidus laharis</name>
    <dbReference type="NCBI Taxonomy" id="151654"/>
    <lineage>
        <taxon>Bacteria</taxon>
        <taxon>Pseudomonadati</taxon>
        <taxon>Pseudomonadota</taxon>
        <taxon>Betaproteobacteria</taxon>
        <taxon>Burkholderiales</taxon>
        <taxon>Burkholderiaceae</taxon>
        <taxon>Cupriavidus</taxon>
    </lineage>
</organism>
<proteinExistence type="predicted"/>
<reference evidence="1 2" key="1">
    <citation type="submission" date="2021-08" db="EMBL/GenBank/DDBJ databases">
        <authorList>
            <person name="Peeters C."/>
        </authorList>
    </citation>
    <scope>NUCLEOTIDE SEQUENCE [LARGE SCALE GENOMIC DNA]</scope>
    <source>
        <strain evidence="1 2">LMG 23992</strain>
    </source>
</reference>
<comment type="caution">
    <text evidence="1">The sequence shown here is derived from an EMBL/GenBank/DDBJ whole genome shotgun (WGS) entry which is preliminary data.</text>
</comment>
<dbReference type="EMBL" id="CAJZAI010000012">
    <property type="protein sequence ID" value="CAG9180597.1"/>
    <property type="molecule type" value="Genomic_DNA"/>
</dbReference>